<organism evidence="1 2">
    <name type="scientific">Flavobacterium limi</name>
    <dbReference type="NCBI Taxonomy" id="2045105"/>
    <lineage>
        <taxon>Bacteria</taxon>
        <taxon>Pseudomonadati</taxon>
        <taxon>Bacteroidota</taxon>
        <taxon>Flavobacteriia</taxon>
        <taxon>Flavobacteriales</taxon>
        <taxon>Flavobacteriaceae</taxon>
        <taxon>Flavobacterium</taxon>
    </lineage>
</organism>
<evidence type="ECO:0000313" key="2">
    <source>
        <dbReference type="Proteomes" id="UP000655016"/>
    </source>
</evidence>
<protein>
    <recommendedName>
        <fullName evidence="3">Type ISP restriction-modification enzyme LLaBIII C-terminal specificity domain-containing protein</fullName>
    </recommendedName>
</protein>
<accession>A0ABQ1UKS7</accession>
<dbReference type="RefSeq" id="WP_163395541.1">
    <property type="nucleotide sequence ID" value="NZ_BMKP01000008.1"/>
</dbReference>
<name>A0ABQ1UKS7_9FLAO</name>
<dbReference type="Proteomes" id="UP000655016">
    <property type="component" value="Unassembled WGS sequence"/>
</dbReference>
<reference evidence="2" key="1">
    <citation type="journal article" date="2019" name="Int. J. Syst. Evol. Microbiol.">
        <title>The Global Catalogue of Microorganisms (GCM) 10K type strain sequencing project: providing services to taxonomists for standard genome sequencing and annotation.</title>
        <authorList>
            <consortium name="The Broad Institute Genomics Platform"/>
            <consortium name="The Broad Institute Genome Sequencing Center for Infectious Disease"/>
            <person name="Wu L."/>
            <person name="Ma J."/>
        </authorList>
    </citation>
    <scope>NUCLEOTIDE SEQUENCE [LARGE SCALE GENOMIC DNA]</scope>
    <source>
        <strain evidence="2">CGMCC 1.16060</strain>
    </source>
</reference>
<proteinExistence type="predicted"/>
<dbReference type="EMBL" id="BMKP01000008">
    <property type="protein sequence ID" value="GGF21168.1"/>
    <property type="molecule type" value="Genomic_DNA"/>
</dbReference>
<comment type="caution">
    <text evidence="1">The sequence shown here is derived from an EMBL/GenBank/DDBJ whole genome shotgun (WGS) entry which is preliminary data.</text>
</comment>
<evidence type="ECO:0008006" key="3">
    <source>
        <dbReference type="Google" id="ProtNLM"/>
    </source>
</evidence>
<evidence type="ECO:0000313" key="1">
    <source>
        <dbReference type="EMBL" id="GGF21168.1"/>
    </source>
</evidence>
<keyword evidence="2" id="KW-1185">Reference proteome</keyword>
<gene>
    <name evidence="1" type="ORF">GCM10011518_32940</name>
</gene>
<sequence length="148" mass="17189">MTIQEYSNKINNLRVEEIPQFSDDNDVENVVLKLLKDTNKNYFTIETLFNQSTPEAVVLNSEIIKLFTDHLGLLLSSEKESGNVCFANSSELRPEFRQTCTAIDILDYTYAFVHYCFYKEFQKIVIPSEVNLFWQLVKIGYGLRKGNK</sequence>